<dbReference type="SUPFAM" id="SSF46785">
    <property type="entry name" value="Winged helix' DNA-binding domain"/>
    <property type="match status" value="1"/>
</dbReference>
<sequence>MERAIADGNTVSKVSHLLFVKWHTSGSAPYPAVTREVREVDTVDAPAAGRASRPGPSYEDSRYCPKFHSAVELIGRRWNGAILLAIIRGADRYKDVLDAVPGLSERLLAQRLKELEQARIIERDVIPSTPVRITYHLTPRGIELAEAIEPLLAWGDRWIDLDSEDPA</sequence>
<evidence type="ECO:0000313" key="6">
    <source>
        <dbReference type="Proteomes" id="UP000182100"/>
    </source>
</evidence>
<dbReference type="EMBL" id="FMZK01000005">
    <property type="protein sequence ID" value="SDD10212.1"/>
    <property type="molecule type" value="Genomic_DNA"/>
</dbReference>
<dbReference type="PANTHER" id="PTHR33204:SF37">
    <property type="entry name" value="HTH-TYPE TRANSCRIPTIONAL REGULATOR YODB"/>
    <property type="match status" value="1"/>
</dbReference>
<reference evidence="6" key="1">
    <citation type="submission" date="2016-10" db="EMBL/GenBank/DDBJ databases">
        <authorList>
            <person name="Varghese N."/>
            <person name="Submissions S."/>
        </authorList>
    </citation>
    <scope>NUCLEOTIDE SEQUENCE [LARGE SCALE GENOMIC DNA]</scope>
    <source>
        <strain evidence="6">CGMCC 4.3504</strain>
    </source>
</reference>
<keyword evidence="1" id="KW-0805">Transcription regulation</keyword>
<organism evidence="5 6">
    <name type="scientific">Streptomyces prasinopilosus</name>
    <dbReference type="NCBI Taxonomy" id="67344"/>
    <lineage>
        <taxon>Bacteria</taxon>
        <taxon>Bacillati</taxon>
        <taxon>Actinomycetota</taxon>
        <taxon>Actinomycetes</taxon>
        <taxon>Kitasatosporales</taxon>
        <taxon>Streptomycetaceae</taxon>
        <taxon>Streptomyces</taxon>
    </lineage>
</organism>
<keyword evidence="2" id="KW-0238">DNA-binding</keyword>
<keyword evidence="3" id="KW-0804">Transcription</keyword>
<evidence type="ECO:0000256" key="3">
    <source>
        <dbReference type="ARBA" id="ARBA00023163"/>
    </source>
</evidence>
<dbReference type="Gene3D" id="1.10.10.10">
    <property type="entry name" value="Winged helix-like DNA-binding domain superfamily/Winged helix DNA-binding domain"/>
    <property type="match status" value="1"/>
</dbReference>
<gene>
    <name evidence="5" type="ORF">SAMN05216505_10595</name>
</gene>
<dbReference type="Proteomes" id="UP000182100">
    <property type="component" value="Unassembled WGS sequence"/>
</dbReference>
<evidence type="ECO:0000256" key="1">
    <source>
        <dbReference type="ARBA" id="ARBA00023015"/>
    </source>
</evidence>
<feature type="domain" description="HTH hxlR-type" evidence="4">
    <location>
        <begin position="64"/>
        <end position="163"/>
    </location>
</feature>
<dbReference type="GO" id="GO:0003677">
    <property type="term" value="F:DNA binding"/>
    <property type="evidence" value="ECO:0007669"/>
    <property type="project" value="UniProtKB-KW"/>
</dbReference>
<evidence type="ECO:0000313" key="5">
    <source>
        <dbReference type="EMBL" id="SDD10212.1"/>
    </source>
</evidence>
<dbReference type="Pfam" id="PF01638">
    <property type="entry name" value="HxlR"/>
    <property type="match status" value="1"/>
</dbReference>
<evidence type="ECO:0000259" key="4">
    <source>
        <dbReference type="PROSITE" id="PS51118"/>
    </source>
</evidence>
<dbReference type="PANTHER" id="PTHR33204">
    <property type="entry name" value="TRANSCRIPTIONAL REGULATOR, MARR FAMILY"/>
    <property type="match status" value="1"/>
</dbReference>
<evidence type="ECO:0000256" key="2">
    <source>
        <dbReference type="ARBA" id="ARBA00023125"/>
    </source>
</evidence>
<accession>A0A1G6RZW0</accession>
<protein>
    <submittedName>
        <fullName evidence="5">Transcriptional regulator, HxlR family</fullName>
    </submittedName>
</protein>
<dbReference type="InterPro" id="IPR002577">
    <property type="entry name" value="HTH_HxlR"/>
</dbReference>
<dbReference type="InterPro" id="IPR036390">
    <property type="entry name" value="WH_DNA-bd_sf"/>
</dbReference>
<dbReference type="InterPro" id="IPR036388">
    <property type="entry name" value="WH-like_DNA-bd_sf"/>
</dbReference>
<keyword evidence="6" id="KW-1185">Reference proteome</keyword>
<dbReference type="PROSITE" id="PS51118">
    <property type="entry name" value="HTH_HXLR"/>
    <property type="match status" value="1"/>
</dbReference>
<dbReference type="STRING" id="67344.SAMN05216505_10595"/>
<dbReference type="AlphaFoldDB" id="A0A1G6RZW0"/>
<name>A0A1G6RZW0_9ACTN</name>
<proteinExistence type="predicted"/>